<organism evidence="1">
    <name type="scientific">Micromonospora sp. HUAS YX12</name>
    <dbReference type="NCBI Taxonomy" id="3156396"/>
    <lineage>
        <taxon>Bacteria</taxon>
        <taxon>Bacillati</taxon>
        <taxon>Actinomycetota</taxon>
        <taxon>Actinomycetes</taxon>
        <taxon>Micromonosporales</taxon>
        <taxon>Micromonosporaceae</taxon>
        <taxon>Micromonospora</taxon>
    </lineage>
</organism>
<reference evidence="1" key="1">
    <citation type="submission" date="2024-06" db="EMBL/GenBank/DDBJ databases">
        <title>Micromonospora sp. strain HUAS YX12 genome sequences.</title>
        <authorList>
            <person name="Mo P."/>
        </authorList>
    </citation>
    <scope>NUCLEOTIDE SEQUENCE</scope>
    <source>
        <strain evidence="1">HUAS YX12</strain>
    </source>
</reference>
<evidence type="ECO:0000313" key="1">
    <source>
        <dbReference type="EMBL" id="XBT82392.1"/>
    </source>
</evidence>
<proteinExistence type="predicted"/>
<protein>
    <submittedName>
        <fullName evidence="1">Uncharacterized protein</fullName>
    </submittedName>
</protein>
<dbReference type="RefSeq" id="WP_349878827.1">
    <property type="nucleotide sequence ID" value="NZ_CP157974.1"/>
</dbReference>
<name>A0AAU7R296_9ACTN</name>
<dbReference type="AlphaFoldDB" id="A0AAU7R296"/>
<accession>A0AAU7R296</accession>
<gene>
    <name evidence="1" type="ORF">ABIH81_02485</name>
</gene>
<sequence length="85" mass="9868">MTDDADPAGQGRNGALAAMLEVCSESDVIEHYRTIASGFDPDDYRTLIDVAWRHQFDDDRLHFKRDIRDLQQHVSRRALERVERP</sequence>
<dbReference type="EMBL" id="CP157974">
    <property type="protein sequence ID" value="XBT82392.1"/>
    <property type="molecule type" value="Genomic_DNA"/>
</dbReference>